<evidence type="ECO:0000313" key="2">
    <source>
        <dbReference type="Proteomes" id="UP001333996"/>
    </source>
</evidence>
<comment type="caution">
    <text evidence="1">The sequence shown here is derived from an EMBL/GenBank/DDBJ whole genome shotgun (WGS) entry which is preliminary data.</text>
</comment>
<dbReference type="Proteomes" id="UP001333996">
    <property type="component" value="Unassembled WGS sequence"/>
</dbReference>
<evidence type="ECO:0000313" key="1">
    <source>
        <dbReference type="EMBL" id="MED7827355.1"/>
    </source>
</evidence>
<sequence>MDGSKGGTANRGTVRRRRSVARGVPGGYRIWDNRGCQWWSDLYELCVAAPPTDSLVLPVCGSAAGAPAPGVISPVS</sequence>
<reference evidence="1" key="1">
    <citation type="submission" date="2024-01" db="EMBL/GenBank/DDBJ databases">
        <title>First draft genome sequence data of TA4-1, the type strain of Gram-positive actinobacterium Streptomyces chiangmaiensis.</title>
        <authorList>
            <person name="Yasawong M."/>
            <person name="Nantapong N."/>
        </authorList>
    </citation>
    <scope>NUCLEOTIDE SEQUENCE</scope>
    <source>
        <strain evidence="1">TA4-1</strain>
    </source>
</reference>
<proteinExistence type="predicted"/>
<keyword evidence="2" id="KW-1185">Reference proteome</keyword>
<organism evidence="1 2">
    <name type="scientific">Streptomyces chiangmaiensis</name>
    <dbReference type="NCBI Taxonomy" id="766497"/>
    <lineage>
        <taxon>Bacteria</taxon>
        <taxon>Bacillati</taxon>
        <taxon>Actinomycetota</taxon>
        <taxon>Actinomycetes</taxon>
        <taxon>Kitasatosporales</taxon>
        <taxon>Streptomycetaceae</taxon>
        <taxon>Streptomyces</taxon>
    </lineage>
</organism>
<gene>
    <name evidence="1" type="ORF">VXC91_37000</name>
</gene>
<accession>A0ABU7FTA6</accession>
<dbReference type="EMBL" id="JAYWVC010000225">
    <property type="protein sequence ID" value="MED7827355.1"/>
    <property type="molecule type" value="Genomic_DNA"/>
</dbReference>
<dbReference type="RefSeq" id="WP_329511743.1">
    <property type="nucleotide sequence ID" value="NZ_BAAAYZ010000247.1"/>
</dbReference>
<name>A0ABU7FTA6_9ACTN</name>
<protein>
    <submittedName>
        <fullName evidence="1">Uncharacterized protein</fullName>
    </submittedName>
</protein>